<comment type="caution">
    <text evidence="1">The sequence shown here is derived from an EMBL/GenBank/DDBJ whole genome shotgun (WGS) entry which is preliminary data.</text>
</comment>
<gene>
    <name evidence="1" type="ORF">S01H1_31243</name>
</gene>
<protein>
    <submittedName>
        <fullName evidence="1">Uncharacterized protein</fullName>
    </submittedName>
</protein>
<dbReference type="AlphaFoldDB" id="X0T617"/>
<accession>X0T617</accession>
<organism evidence="1">
    <name type="scientific">marine sediment metagenome</name>
    <dbReference type="NCBI Taxonomy" id="412755"/>
    <lineage>
        <taxon>unclassified sequences</taxon>
        <taxon>metagenomes</taxon>
        <taxon>ecological metagenomes</taxon>
    </lineage>
</organism>
<proteinExistence type="predicted"/>
<evidence type="ECO:0000313" key="1">
    <source>
        <dbReference type="EMBL" id="GAF88938.1"/>
    </source>
</evidence>
<reference evidence="1" key="1">
    <citation type="journal article" date="2014" name="Front. Microbiol.">
        <title>High frequency of phylogenetically diverse reductive dehalogenase-homologous genes in deep subseafloor sedimentary metagenomes.</title>
        <authorList>
            <person name="Kawai M."/>
            <person name="Futagami T."/>
            <person name="Toyoda A."/>
            <person name="Takaki Y."/>
            <person name="Nishi S."/>
            <person name="Hori S."/>
            <person name="Arai W."/>
            <person name="Tsubouchi T."/>
            <person name="Morono Y."/>
            <person name="Uchiyama I."/>
            <person name="Ito T."/>
            <person name="Fujiyama A."/>
            <person name="Inagaki F."/>
            <person name="Takami H."/>
        </authorList>
    </citation>
    <scope>NUCLEOTIDE SEQUENCE</scope>
    <source>
        <strain evidence="1">Expedition CK06-06</strain>
    </source>
</reference>
<feature type="non-terminal residue" evidence="1">
    <location>
        <position position="1"/>
    </location>
</feature>
<name>X0T617_9ZZZZ</name>
<sequence>FSPQRICALSEQHARGRNNRPAVGEAFLPPGTYKAEVVLTEESFHWYGDGGFWATVMRAPVKFEVVDSPRPSPRFEACELVLPLSPVAAETTHIEVDLVHTSELHGVAKKDFPRVEFAEQIELPAGCRYVFSVELKASNTREWMIWFDSGSGFPVGECYRLGLGNCKGWRRLEVEITSAVAGRKARLLLCPLRAASGQVALRNPGIYRAED</sequence>
<dbReference type="EMBL" id="BARS01019265">
    <property type="protein sequence ID" value="GAF88938.1"/>
    <property type="molecule type" value="Genomic_DNA"/>
</dbReference>